<accession>A4FJM5</accession>
<protein>
    <submittedName>
        <fullName evidence="1">Uncharacterized protein</fullName>
    </submittedName>
</protein>
<dbReference type="EMBL" id="AM420293">
    <property type="protein sequence ID" value="CAM04250.1"/>
    <property type="molecule type" value="Genomic_DNA"/>
</dbReference>
<evidence type="ECO:0000313" key="2">
    <source>
        <dbReference type="Proteomes" id="UP000006728"/>
    </source>
</evidence>
<dbReference type="AlphaFoldDB" id="A4FJM5"/>
<organism evidence="1 2">
    <name type="scientific">Saccharopolyspora erythraea (strain ATCC 11635 / DSM 40517 / JCM 4748 / NBRC 13426 / NCIMB 8594 / NRRL 2338)</name>
    <dbReference type="NCBI Taxonomy" id="405948"/>
    <lineage>
        <taxon>Bacteria</taxon>
        <taxon>Bacillati</taxon>
        <taxon>Actinomycetota</taxon>
        <taxon>Actinomycetes</taxon>
        <taxon>Pseudonocardiales</taxon>
        <taxon>Pseudonocardiaceae</taxon>
        <taxon>Saccharopolyspora</taxon>
    </lineage>
</organism>
<dbReference type="KEGG" id="sen:SACE_4986"/>
<dbReference type="Proteomes" id="UP000006728">
    <property type="component" value="Chromosome"/>
</dbReference>
<gene>
    <name evidence="1" type="ordered locus">SACE_4986</name>
</gene>
<proteinExistence type="predicted"/>
<evidence type="ECO:0000313" key="1">
    <source>
        <dbReference type="EMBL" id="CAM04250.1"/>
    </source>
</evidence>
<keyword evidence="2" id="KW-1185">Reference proteome</keyword>
<dbReference type="HOGENOM" id="CLU_3367098_0_0_11"/>
<name>A4FJM5_SACEN</name>
<sequence length="35" mass="3962">MLTGEEGFVVLEILLRLMLSIPRSRVWPDSVLSCT</sequence>
<reference evidence="1 2" key="1">
    <citation type="journal article" date="2007" name="Nat. Biotechnol.">
        <title>Complete genome sequence of the erythromycin-producing bacterium Saccharopolyspora erythraea NRRL23338.</title>
        <authorList>
            <person name="Oliynyk M."/>
            <person name="Samborskyy M."/>
            <person name="Lester J.B."/>
            <person name="Mironenko T."/>
            <person name="Scott N."/>
            <person name="Dickens S."/>
            <person name="Haydock S.F."/>
            <person name="Leadlay P.F."/>
        </authorList>
    </citation>
    <scope>NUCLEOTIDE SEQUENCE [LARGE SCALE GENOMIC DNA]</scope>
    <source>
        <strain evidence="2">ATCC 11635 / DSM 40517 / JCM 4748 / NBRC 13426 / NCIMB 8594 / NRRL 2338</strain>
    </source>
</reference>